<dbReference type="Proteomes" id="UP000192596">
    <property type="component" value="Unassembled WGS sequence"/>
</dbReference>
<name>A0A1V8T6R4_9PEZI</name>
<dbReference type="PANTHER" id="PTHR39290">
    <property type="entry name" value="C3H1-TYPE DOMAIN-CONTAINING PROTEIN-RELATED"/>
    <property type="match status" value="1"/>
</dbReference>
<dbReference type="EMBL" id="NAJO01000015">
    <property type="protein sequence ID" value="OQO06928.1"/>
    <property type="molecule type" value="Genomic_DNA"/>
</dbReference>
<accession>A0A1V8T6R4</accession>
<evidence type="ECO:0008006" key="3">
    <source>
        <dbReference type="Google" id="ProtNLM"/>
    </source>
</evidence>
<keyword evidence="2" id="KW-1185">Reference proteome</keyword>
<dbReference type="AlphaFoldDB" id="A0A1V8T6R4"/>
<dbReference type="InParanoid" id="A0A1V8T6R4"/>
<dbReference type="PANTHER" id="PTHR39290:SF6">
    <property type="entry name" value="S-ADENOSYL-L-METHIONINE-DEPENDENT METHYLTRANSFERASES SUPERFAMILY PROTEIN"/>
    <property type="match status" value="1"/>
</dbReference>
<sequence>MPAIPQKAQTEDSTTFDPDSFFDSWAKGDVTPPYDNDFRKFIIRAFGLQLSDTYGYRATAEVTLLQAQTYVEFGRQGTLHKWYVDENGEQRPPPPAVDIAAYTDIFRPSTSTANAIKGLLSNAKKGSIRADVAKHIQSLYGPPAPDRKIVVSKSKTHVNPYFDLLAWFNQNLEWAGPEANTVKIKHSHPTLPVLFHHFGCVCPSYESLEIIRQAAKGRPIIDLGSGNGYWTYMLRRLWDGKDKMEVIPIDNGISEWRTVWIGDTLEMDGVKWFKDNEGGDGRVLLLVYPQVGLEFTTKMIEAYKGTTIIIAGSQNGNGFTAFASELIVDWFAREKPEWVKVCQIPLPSFAGKDEALFVFQKQ</sequence>
<protein>
    <recommendedName>
        <fullName evidence="3">Methyltransferase domain-containing protein</fullName>
    </recommendedName>
</protein>
<reference evidence="2" key="1">
    <citation type="submission" date="2017-03" db="EMBL/GenBank/DDBJ databases">
        <title>Genomes of endolithic fungi from Antarctica.</title>
        <authorList>
            <person name="Coleine C."/>
            <person name="Masonjones S."/>
            <person name="Stajich J.E."/>
        </authorList>
    </citation>
    <scope>NUCLEOTIDE SEQUENCE [LARGE SCALE GENOMIC DNA]</scope>
    <source>
        <strain evidence="2">CCFEE 5527</strain>
    </source>
</reference>
<comment type="caution">
    <text evidence="1">The sequence shown here is derived from an EMBL/GenBank/DDBJ whole genome shotgun (WGS) entry which is preliminary data.</text>
</comment>
<evidence type="ECO:0000313" key="2">
    <source>
        <dbReference type="Proteomes" id="UP000192596"/>
    </source>
</evidence>
<organism evidence="1 2">
    <name type="scientific">Cryoendolithus antarcticus</name>
    <dbReference type="NCBI Taxonomy" id="1507870"/>
    <lineage>
        <taxon>Eukaryota</taxon>
        <taxon>Fungi</taxon>
        <taxon>Dikarya</taxon>
        <taxon>Ascomycota</taxon>
        <taxon>Pezizomycotina</taxon>
        <taxon>Dothideomycetes</taxon>
        <taxon>Dothideomycetidae</taxon>
        <taxon>Cladosporiales</taxon>
        <taxon>Cladosporiaceae</taxon>
        <taxon>Cryoendolithus</taxon>
    </lineage>
</organism>
<evidence type="ECO:0000313" key="1">
    <source>
        <dbReference type="EMBL" id="OQO06928.1"/>
    </source>
</evidence>
<dbReference type="OrthoDB" id="5411518at2759"/>
<gene>
    <name evidence="1" type="ORF">B0A48_07494</name>
</gene>
<proteinExistence type="predicted"/>